<accession>A0ABP9VK54</accession>
<feature type="region of interest" description="Disordered" evidence="1">
    <location>
        <begin position="351"/>
        <end position="473"/>
    </location>
</feature>
<feature type="region of interest" description="Disordered" evidence="1">
    <location>
        <begin position="183"/>
        <end position="222"/>
    </location>
</feature>
<gene>
    <name evidence="2" type="ORF">Dxin01_04273</name>
</gene>
<comment type="caution">
    <text evidence="2">The sequence shown here is derived from an EMBL/GenBank/DDBJ whole genome shotgun (WGS) entry which is preliminary data.</text>
</comment>
<feature type="compositionally biased region" description="Basic and acidic residues" evidence="1">
    <location>
        <begin position="369"/>
        <end position="381"/>
    </location>
</feature>
<reference evidence="2 3" key="1">
    <citation type="submission" date="2024-02" db="EMBL/GenBank/DDBJ databases">
        <title>Deinococcus xinjiangensis NBRC 107630.</title>
        <authorList>
            <person name="Ichikawa N."/>
            <person name="Katano-Makiyama Y."/>
            <person name="Hidaka K."/>
        </authorList>
    </citation>
    <scope>NUCLEOTIDE SEQUENCE [LARGE SCALE GENOMIC DNA]</scope>
    <source>
        <strain evidence="2 3">NBRC 107630</strain>
    </source>
</reference>
<feature type="compositionally biased region" description="Basic and acidic residues" evidence="1">
    <location>
        <begin position="396"/>
        <end position="406"/>
    </location>
</feature>
<dbReference type="Proteomes" id="UP001458946">
    <property type="component" value="Unassembled WGS sequence"/>
</dbReference>
<proteinExistence type="predicted"/>
<feature type="compositionally biased region" description="Basic and acidic residues" evidence="1">
    <location>
        <begin position="460"/>
        <end position="473"/>
    </location>
</feature>
<name>A0ABP9VK54_9DEIO</name>
<dbReference type="EMBL" id="BAABRN010000140">
    <property type="protein sequence ID" value="GAA5504498.1"/>
    <property type="molecule type" value="Genomic_DNA"/>
</dbReference>
<organism evidence="2 3">
    <name type="scientific">Deinococcus xinjiangensis</name>
    <dbReference type="NCBI Taxonomy" id="457454"/>
    <lineage>
        <taxon>Bacteria</taxon>
        <taxon>Thermotogati</taxon>
        <taxon>Deinococcota</taxon>
        <taxon>Deinococci</taxon>
        <taxon>Deinococcales</taxon>
        <taxon>Deinococcaceae</taxon>
        <taxon>Deinococcus</taxon>
    </lineage>
</organism>
<evidence type="ECO:0000313" key="3">
    <source>
        <dbReference type="Proteomes" id="UP001458946"/>
    </source>
</evidence>
<sequence length="496" mass="54985">MQALDGLFRRFTNAVCHRHQTQQVPISGNVHGRLAIRREFFCLRGDLRNGNAFPLHQFAVADQDTLPVHLSFDTVTGNGGEGRRGRNRDSFLLCALHDGFRQRVLGRLVSGGREMQQFRFCDALRGNQVGQGGFPFRQGSSLVEDHGVHASGGFQGAGVLEQHALLRAAPDAYRDGGGCCQSQRIRAGDHNGRHRRRQRKDHVLPQQRPHDEGQQPTAQGDEHEVLARRVREALRRGFAGLSVLHHLHDARQGRVCPNCRGLELKRAVLVHRATCDLRPSGLGDGHGFPADHALVHIGFTADHLAVHGQAVSRADGDDVPGDDLLHWNFDFLPITNHTGGGRGQLQEGFHRPPGGEAGTHLQPVTQQRETGEHGRRLEKHVLTVQCQSRPHRVGVRHQDAQRDQGHHVRLTAPQGTPRRRNERPAAPPHHGRCQDQAKPVHAQSEGRHGPETDGLTNRGVQHDGDGQDQRHDEAPQHVIHHRRAVARMFVMAGVVC</sequence>
<keyword evidence="3" id="KW-1185">Reference proteome</keyword>
<protein>
    <submittedName>
        <fullName evidence="2">Uncharacterized protein</fullName>
    </submittedName>
</protein>
<evidence type="ECO:0000256" key="1">
    <source>
        <dbReference type="SAM" id="MobiDB-lite"/>
    </source>
</evidence>
<evidence type="ECO:0000313" key="2">
    <source>
        <dbReference type="EMBL" id="GAA5504498.1"/>
    </source>
</evidence>